<gene>
    <name evidence="3" type="ORF">E8E13_011564</name>
</gene>
<sequence>MWAKCIVNGCPDDGDITNLMLLFATQCQGTVGGPLTNDTVPLPLRDWAPTITPTPVMITSVITREGPAATPTVKPEVTSSNNKATFLNNESQSSAYSTTTITPLSMHHNKSESALKVSEIIGISIAILSLLALAVGLVTFILCRRRRKGTLTPDVTTYAAAAEIKEEGGVSELEGTMLAYTGGKSGAYAAVSTPVVYTELDGANPVSPPKELTGQPASLKTQ</sequence>
<dbReference type="OrthoDB" id="3797139at2759"/>
<keyword evidence="2" id="KW-1133">Transmembrane helix</keyword>
<comment type="caution">
    <text evidence="3">The sequence shown here is derived from an EMBL/GenBank/DDBJ whole genome shotgun (WGS) entry which is preliminary data.</text>
</comment>
<feature type="region of interest" description="Disordered" evidence="1">
    <location>
        <begin position="202"/>
        <end position="222"/>
    </location>
</feature>
<organism evidence="3 4">
    <name type="scientific">Curvularia kusanoi</name>
    <name type="common">Cochliobolus kusanoi</name>
    <dbReference type="NCBI Taxonomy" id="90978"/>
    <lineage>
        <taxon>Eukaryota</taxon>
        <taxon>Fungi</taxon>
        <taxon>Dikarya</taxon>
        <taxon>Ascomycota</taxon>
        <taxon>Pezizomycotina</taxon>
        <taxon>Dothideomycetes</taxon>
        <taxon>Pleosporomycetidae</taxon>
        <taxon>Pleosporales</taxon>
        <taxon>Pleosporineae</taxon>
        <taxon>Pleosporaceae</taxon>
        <taxon>Curvularia</taxon>
    </lineage>
</organism>
<name>A0A9P4WET8_CURKU</name>
<proteinExistence type="predicted"/>
<feature type="transmembrane region" description="Helical" evidence="2">
    <location>
        <begin position="120"/>
        <end position="143"/>
    </location>
</feature>
<dbReference type="AlphaFoldDB" id="A0A9P4WET8"/>
<accession>A0A9P4WET8</accession>
<keyword evidence="2" id="KW-0472">Membrane</keyword>
<evidence type="ECO:0000313" key="4">
    <source>
        <dbReference type="Proteomes" id="UP000801428"/>
    </source>
</evidence>
<evidence type="ECO:0000313" key="3">
    <source>
        <dbReference type="EMBL" id="KAF3011178.1"/>
    </source>
</evidence>
<evidence type="ECO:0000256" key="1">
    <source>
        <dbReference type="SAM" id="MobiDB-lite"/>
    </source>
</evidence>
<dbReference type="EMBL" id="SWKU01000001">
    <property type="protein sequence ID" value="KAF3011178.1"/>
    <property type="molecule type" value="Genomic_DNA"/>
</dbReference>
<reference evidence="3" key="1">
    <citation type="submission" date="2019-04" db="EMBL/GenBank/DDBJ databases">
        <title>Sequencing of skin fungus with MAO and IRED activity.</title>
        <authorList>
            <person name="Marsaioli A.J."/>
            <person name="Bonatto J.M.C."/>
            <person name="Reis Junior O."/>
        </authorList>
    </citation>
    <scope>NUCLEOTIDE SEQUENCE</scope>
    <source>
        <strain evidence="3">30M1</strain>
    </source>
</reference>
<keyword evidence="2" id="KW-0812">Transmembrane</keyword>
<protein>
    <submittedName>
        <fullName evidence="3">Uncharacterized protein</fullName>
    </submittedName>
</protein>
<dbReference type="Proteomes" id="UP000801428">
    <property type="component" value="Unassembled WGS sequence"/>
</dbReference>
<keyword evidence="4" id="KW-1185">Reference proteome</keyword>
<evidence type="ECO:0000256" key="2">
    <source>
        <dbReference type="SAM" id="Phobius"/>
    </source>
</evidence>